<organism evidence="1 2">
    <name type="scientific">Zhenhengia yiwuensis</name>
    <dbReference type="NCBI Taxonomy" id="2763666"/>
    <lineage>
        <taxon>Bacteria</taxon>
        <taxon>Bacillati</taxon>
        <taxon>Bacillota</taxon>
        <taxon>Clostridia</taxon>
        <taxon>Lachnospirales</taxon>
        <taxon>Lachnospiraceae</taxon>
        <taxon>Zhenhengia</taxon>
    </lineage>
</organism>
<gene>
    <name evidence="1" type="ORF">H8718_13165</name>
</gene>
<keyword evidence="2" id="KW-1185">Reference proteome</keyword>
<evidence type="ECO:0000313" key="2">
    <source>
        <dbReference type="Proteomes" id="UP000655830"/>
    </source>
</evidence>
<protein>
    <submittedName>
        <fullName evidence="1">Phage gp6-like head-tail connector protein</fullName>
    </submittedName>
</protein>
<dbReference type="InterPro" id="IPR006450">
    <property type="entry name" value="Phage_HK97_gp6-like"/>
</dbReference>
<evidence type="ECO:0000313" key="1">
    <source>
        <dbReference type="EMBL" id="MBC8580479.1"/>
    </source>
</evidence>
<comment type="caution">
    <text evidence="1">The sequence shown here is derived from an EMBL/GenBank/DDBJ whole genome shotgun (WGS) entry which is preliminary data.</text>
</comment>
<dbReference type="Proteomes" id="UP000655830">
    <property type="component" value="Unassembled WGS sequence"/>
</dbReference>
<dbReference type="CDD" id="cd08054">
    <property type="entry name" value="gp6"/>
    <property type="match status" value="1"/>
</dbReference>
<dbReference type="RefSeq" id="WP_249333253.1">
    <property type="nucleotide sequence ID" value="NZ_JACRSY010000021.1"/>
</dbReference>
<dbReference type="NCBIfam" id="TIGR01560">
    <property type="entry name" value="put_DNA_pack"/>
    <property type="match status" value="1"/>
</dbReference>
<dbReference type="Gene3D" id="1.10.3230.30">
    <property type="entry name" value="Phage gp6-like head-tail connector protein"/>
    <property type="match status" value="1"/>
</dbReference>
<sequence>MLTIADVKAYLNISNDYTIDDALLTLILQACEDKVRAYTGVDPYKLDENGNPKRDLMLVILMLCSSAYNNRDSESEVKFTMTNFCKTILDMHCQNLVG</sequence>
<reference evidence="1" key="1">
    <citation type="submission" date="2020-08" db="EMBL/GenBank/DDBJ databases">
        <title>Genome public.</title>
        <authorList>
            <person name="Liu C."/>
            <person name="Sun Q."/>
        </authorList>
    </citation>
    <scope>NUCLEOTIDE SEQUENCE</scope>
    <source>
        <strain evidence="1">NSJ-12</strain>
    </source>
</reference>
<name>A0A926IF01_9FIRM</name>
<dbReference type="AlphaFoldDB" id="A0A926IF01"/>
<proteinExistence type="predicted"/>
<dbReference type="InterPro" id="IPR021146">
    <property type="entry name" value="Phage_gp6-like_head-tail"/>
</dbReference>
<accession>A0A926IF01</accession>
<dbReference type="Pfam" id="PF05135">
    <property type="entry name" value="Phage_connect_1"/>
    <property type="match status" value="1"/>
</dbReference>
<dbReference type="EMBL" id="JACRSY010000021">
    <property type="protein sequence ID" value="MBC8580479.1"/>
    <property type="molecule type" value="Genomic_DNA"/>
</dbReference>